<dbReference type="SUPFAM" id="SSF81296">
    <property type="entry name" value="E set domains"/>
    <property type="match status" value="1"/>
</dbReference>
<feature type="compositionally biased region" description="Low complexity" evidence="1">
    <location>
        <begin position="1621"/>
        <end position="1634"/>
    </location>
</feature>
<sequence length="1641" mass="165466">MLAFCLFFSAQAFAQTIVQGAIAVDTQWQAASGPYVLRGDVVVQGGATLHIAAGTQIFMEANAGLRVQAGRVQAIGTAAEPIHVQSDRVRIGSSPQPGDWGQWVFTAGTADTLLEHVVFSHGRGVAVHGSAPVFNHVSIENQLGAAVSVDLAASPSGVGNAATGNTLNGIAVPEGDITSSVRWGLRGIPYVVQNGTVSVGASPTINSISPAQIQQGETATYTFQGTRLTGLNTLSFENPGIAAVAVPGGSAVEAQFDITASADAPLGAAAFQALTDAGPAKASATLTVAQAQPTLTTLTPAKLFTGQGDVEVTVSGRGFLPTSQARVNGSGVTTRFVSATEVVATIAAPASASVLSVSLQTPDPAAPGEFLVSNAVDLPVEAARIVLSPSSATVARGFSRSFTVRLPYIAPSDGVTVALVSSVPSVATVAANVLVPAGQMEAEVPVSAVGLGVTTLTASKVGFISGQSSITVVQPPTLTLTPSVLSIGQGRNTALALQSSVAAGEGGLVVAVSSTDSAVVSVPAEVTIPAGSRNATVAISTGTLGEATVSANATEYIGGISTISVRPASVLLPEGLLVAPGLTRSLPLTLSDPAPAGGLLVSLQSSHPAIAGVPASVTVPEGETVVNFQLSGIAAGNATITATANGYQTGSAPVVVETINIGIGSPALASVSVPAELTHSYTLTLSRPAPKGGVTVALSTADPSIATVSPSSIVIAEGEITGNAIKVSVTGLVKGSTSLVADAPGLATANVPVTVTGKLVLRVLNANNQTTTAAGKGMRSYQNEAYVDLKTDGVNYLAVQQNGLAINLTSSDTSKLLVPTEVIVPANSYYGYFAITGVDLTSGSPVTVDASAEGVSSPTTKLSVNVVAPTVAFESLDGNRAPGSARDNFRLYVRVPGAAYSGNETVASEMPFQLSLVEAAPANVVDGFYAALTGGNTISQVVVPAGNNRSSYVHVGSPTTAGSYKVRASAAGITEATSAVQTVSAPELRIRNANNQFTAVVGKGMRSYLYEVHVQRIANGQAFNGAEPLVVNLTSSDSGKVSVPANVTIPANSDSVNFYVTGVGLTDGTPVTIDASAEGVSSPTTKLSVNVVAPTVAFESLDGNRAPGSARDNFRLYVRVPGAAYSGNETVASEMPFQLSLVEAAPANVVDGFYAALTGGNTISQVVVPAGNNRSSYVHVGSPTTAGSYKVRASAAGITEATSAVQTVSAPELRIRNANNQSTVVVGMGMRSYLYEVYVQRTANGQAFNGADPLVVTLTSSDPSKVSVPATVTIPANADLERFYVTGVDLTDGAPVTIDASAEGVISPATKLAATVVAPTVTFESLDGNRAPGSARDNFRLYVRVPGAYYSGNETAVSDMPFQLSLTEPTPANVVDGFYAALTGGSTISQVVIPAGDRRSSYVHVGSPATAGTYKVRASAAGIAEVTSAVQTVSAPELRIRNANNQASVTLGAGMYSYSYEVYVERIANGQAFNGAEALVVSLACSSEAVCIAPTTVTIPANASSVNFRVAGVNPGTAVINATATGYLPSADVPVTTVIADLVFSGLSTSGRVGQSNNFTVYPRVPGAVYAGNETVVSNLVINLTSSAPGVATVSTSTTIAAGSRHSATASLTGVAPGTTTVTASSTQTRSVTSPTITIAP</sequence>
<accession>A0A286CYY3</accession>
<feature type="region of interest" description="Disordered" evidence="1">
    <location>
        <begin position="1621"/>
        <end position="1641"/>
    </location>
</feature>
<name>A0A286CYY3_9GAMM</name>
<protein>
    <submittedName>
        <fullName evidence="2">IPT/TIG domain-containing protein</fullName>
    </submittedName>
</protein>
<dbReference type="RefSeq" id="WP_097120487.1">
    <property type="nucleotide sequence ID" value="NZ_OCND01000001.1"/>
</dbReference>
<proteinExistence type="predicted"/>
<evidence type="ECO:0000313" key="3">
    <source>
        <dbReference type="Proteomes" id="UP000219374"/>
    </source>
</evidence>
<gene>
    <name evidence="2" type="ORF">SAMN06296416_101736</name>
</gene>
<dbReference type="InterPro" id="IPR014756">
    <property type="entry name" value="Ig_E-set"/>
</dbReference>
<dbReference type="InterPro" id="IPR013783">
    <property type="entry name" value="Ig-like_fold"/>
</dbReference>
<dbReference type="Gene3D" id="2.60.40.10">
    <property type="entry name" value="Immunoglobulins"/>
    <property type="match status" value="2"/>
</dbReference>
<evidence type="ECO:0000256" key="1">
    <source>
        <dbReference type="SAM" id="MobiDB-lite"/>
    </source>
</evidence>
<keyword evidence="3" id="KW-1185">Reference proteome</keyword>
<reference evidence="2 3" key="1">
    <citation type="submission" date="2017-09" db="EMBL/GenBank/DDBJ databases">
        <authorList>
            <person name="Ehlers B."/>
            <person name="Leendertz F.H."/>
        </authorList>
    </citation>
    <scope>NUCLEOTIDE SEQUENCE [LARGE SCALE GENOMIC DNA]</scope>
    <source>
        <strain evidence="2 3">CGMCC 1.10978</strain>
    </source>
</reference>
<dbReference type="EMBL" id="OCND01000001">
    <property type="protein sequence ID" value="SOD51610.1"/>
    <property type="molecule type" value="Genomic_DNA"/>
</dbReference>
<evidence type="ECO:0000313" key="2">
    <source>
        <dbReference type="EMBL" id="SOD51610.1"/>
    </source>
</evidence>
<dbReference type="Proteomes" id="UP000219374">
    <property type="component" value="Unassembled WGS sequence"/>
</dbReference>
<organism evidence="2 3">
    <name type="scientific">Pseudoxanthomonas wuyuanensis</name>
    <dbReference type="NCBI Taxonomy" id="1073196"/>
    <lineage>
        <taxon>Bacteria</taxon>
        <taxon>Pseudomonadati</taxon>
        <taxon>Pseudomonadota</taxon>
        <taxon>Gammaproteobacteria</taxon>
        <taxon>Lysobacterales</taxon>
        <taxon>Lysobacteraceae</taxon>
        <taxon>Pseudoxanthomonas</taxon>
    </lineage>
</organism>